<accession>A0A951U728</accession>
<sequence length="228" mass="25792">MTTNPTTNPTTHPTTHAAANSTTQTTAQTTTDALILQQISQQNLILQQVVELLQQKQPLGFSEAPRPRYIYCNRSQNCLWYWLNDAREAMPILQTALTCLVERLEFKQVERRGKETWKVHLHVRADRRYILEAGYDSNFSKSLLSALSVITPHQLSQPLTVEVQAADSEEVLFCRVYANGELIFAPWDDSTVWKVVAKRAIANVDAANARRVKIEVQSDVAELVESLN</sequence>
<organism evidence="2 3">
    <name type="scientific">Pegethrix bostrychoides GSE-TBD4-15B</name>
    <dbReference type="NCBI Taxonomy" id="2839662"/>
    <lineage>
        <taxon>Bacteria</taxon>
        <taxon>Bacillati</taxon>
        <taxon>Cyanobacteriota</taxon>
        <taxon>Cyanophyceae</taxon>
        <taxon>Oculatellales</taxon>
        <taxon>Oculatellaceae</taxon>
        <taxon>Pegethrix</taxon>
    </lineage>
</organism>
<dbReference type="Proteomes" id="UP000707356">
    <property type="component" value="Unassembled WGS sequence"/>
</dbReference>
<reference evidence="2" key="1">
    <citation type="submission" date="2021-05" db="EMBL/GenBank/DDBJ databases">
        <authorList>
            <person name="Pietrasiak N."/>
            <person name="Ward R."/>
            <person name="Stajich J.E."/>
            <person name="Kurbessoian T."/>
        </authorList>
    </citation>
    <scope>NUCLEOTIDE SEQUENCE</scope>
    <source>
        <strain evidence="2">GSE-TBD4-15B</strain>
    </source>
</reference>
<gene>
    <name evidence="2" type="ORF">KME07_22140</name>
</gene>
<proteinExistence type="predicted"/>
<dbReference type="EMBL" id="JAHHHV010000084">
    <property type="protein sequence ID" value="MBW4468136.1"/>
    <property type="molecule type" value="Genomic_DNA"/>
</dbReference>
<name>A0A951U728_9CYAN</name>
<comment type="caution">
    <text evidence="2">The sequence shown here is derived from an EMBL/GenBank/DDBJ whole genome shotgun (WGS) entry which is preliminary data.</text>
</comment>
<evidence type="ECO:0000313" key="2">
    <source>
        <dbReference type="EMBL" id="MBW4468136.1"/>
    </source>
</evidence>
<protein>
    <submittedName>
        <fullName evidence="2">Uncharacterized protein</fullName>
    </submittedName>
</protein>
<reference evidence="2" key="2">
    <citation type="journal article" date="2022" name="Microbiol. Resour. Announc.">
        <title>Metagenome Sequencing to Explore Phylogenomics of Terrestrial Cyanobacteria.</title>
        <authorList>
            <person name="Ward R.D."/>
            <person name="Stajich J.E."/>
            <person name="Johansen J.R."/>
            <person name="Huntemann M."/>
            <person name="Clum A."/>
            <person name="Foster B."/>
            <person name="Foster B."/>
            <person name="Roux S."/>
            <person name="Palaniappan K."/>
            <person name="Varghese N."/>
            <person name="Mukherjee S."/>
            <person name="Reddy T.B.K."/>
            <person name="Daum C."/>
            <person name="Copeland A."/>
            <person name="Chen I.A."/>
            <person name="Ivanova N.N."/>
            <person name="Kyrpides N.C."/>
            <person name="Shapiro N."/>
            <person name="Eloe-Fadrosh E.A."/>
            <person name="Pietrasiak N."/>
        </authorList>
    </citation>
    <scope>NUCLEOTIDE SEQUENCE</scope>
    <source>
        <strain evidence="2">GSE-TBD4-15B</strain>
    </source>
</reference>
<dbReference type="AlphaFoldDB" id="A0A951U728"/>
<evidence type="ECO:0000256" key="1">
    <source>
        <dbReference type="SAM" id="MobiDB-lite"/>
    </source>
</evidence>
<feature type="region of interest" description="Disordered" evidence="1">
    <location>
        <begin position="1"/>
        <end position="25"/>
    </location>
</feature>
<evidence type="ECO:0000313" key="3">
    <source>
        <dbReference type="Proteomes" id="UP000707356"/>
    </source>
</evidence>